<feature type="compositionally biased region" description="Basic and acidic residues" evidence="1">
    <location>
        <begin position="495"/>
        <end position="507"/>
    </location>
</feature>
<feature type="compositionally biased region" description="Low complexity" evidence="1">
    <location>
        <begin position="478"/>
        <end position="494"/>
    </location>
</feature>
<feature type="region of interest" description="Disordered" evidence="1">
    <location>
        <begin position="98"/>
        <end position="138"/>
    </location>
</feature>
<feature type="compositionally biased region" description="Basic and acidic residues" evidence="1">
    <location>
        <begin position="10"/>
        <end position="19"/>
    </location>
</feature>
<feature type="compositionally biased region" description="Low complexity" evidence="1">
    <location>
        <begin position="1025"/>
        <end position="1040"/>
    </location>
</feature>
<dbReference type="Proteomes" id="UP001150941">
    <property type="component" value="Unassembled WGS sequence"/>
</dbReference>
<feature type="region of interest" description="Disordered" evidence="1">
    <location>
        <begin position="219"/>
        <end position="259"/>
    </location>
</feature>
<feature type="compositionally biased region" description="Pro residues" evidence="1">
    <location>
        <begin position="1224"/>
        <end position="1240"/>
    </location>
</feature>
<dbReference type="EMBL" id="JAPQKS010000004">
    <property type="protein sequence ID" value="KAJ5232564.1"/>
    <property type="molecule type" value="Genomic_DNA"/>
</dbReference>
<gene>
    <name evidence="2" type="ORF">N7468_005520</name>
</gene>
<feature type="compositionally biased region" description="Basic and acidic residues" evidence="1">
    <location>
        <begin position="760"/>
        <end position="774"/>
    </location>
</feature>
<feature type="compositionally biased region" description="Basic and acidic residues" evidence="1">
    <location>
        <begin position="971"/>
        <end position="980"/>
    </location>
</feature>
<feature type="region of interest" description="Disordered" evidence="1">
    <location>
        <begin position="1135"/>
        <end position="1246"/>
    </location>
</feature>
<evidence type="ECO:0000313" key="2">
    <source>
        <dbReference type="EMBL" id="KAJ5232564.1"/>
    </source>
</evidence>
<feature type="compositionally biased region" description="Polar residues" evidence="1">
    <location>
        <begin position="1170"/>
        <end position="1181"/>
    </location>
</feature>
<feature type="compositionally biased region" description="Polar residues" evidence="1">
    <location>
        <begin position="224"/>
        <end position="242"/>
    </location>
</feature>
<feature type="compositionally biased region" description="Polar residues" evidence="1">
    <location>
        <begin position="508"/>
        <end position="526"/>
    </location>
</feature>
<protein>
    <submittedName>
        <fullName evidence="2">Uncharacterized protein</fullName>
    </submittedName>
</protein>
<reference evidence="2" key="1">
    <citation type="submission" date="2022-11" db="EMBL/GenBank/DDBJ databases">
        <authorList>
            <person name="Petersen C."/>
        </authorList>
    </citation>
    <scope>NUCLEOTIDE SEQUENCE</scope>
    <source>
        <strain evidence="2">IBT 19713</strain>
    </source>
</reference>
<proteinExistence type="predicted"/>
<feature type="compositionally biased region" description="Polar residues" evidence="1">
    <location>
        <begin position="437"/>
        <end position="448"/>
    </location>
</feature>
<feature type="region of interest" description="Disordered" evidence="1">
    <location>
        <begin position="1"/>
        <end position="76"/>
    </location>
</feature>
<feature type="compositionally biased region" description="Basic and acidic residues" evidence="1">
    <location>
        <begin position="813"/>
        <end position="824"/>
    </location>
</feature>
<feature type="region of interest" description="Disordered" evidence="1">
    <location>
        <begin position="164"/>
        <end position="183"/>
    </location>
</feature>
<evidence type="ECO:0000313" key="3">
    <source>
        <dbReference type="Proteomes" id="UP001150941"/>
    </source>
</evidence>
<sequence length="1246" mass="135061">MNRFRKNKKKDPEESEHTSSAKPFSLKSKKKNVEEPKPELDLSAALPRRMISEPVYSCPSCRHDDPESKIGKASDDSVLFPRRASRLNLFSHAPAMLTDIDETESNDGSRPSFAKGRSGSFVDHGDGGYGTDDDRSVHSSIMSRARRVEGNNLFGGRQKVYRIPVRSSGGSPAAESPVESGKPVYDHDLHLSAFQRFRLQEKDRKDRLAVDSAYELTTPEFDDSQSTASSANRTTQSSTASAPMNVPSSATSTDDTQSATQTPALMHNASALDELRPSSGLSNNNIKPSSVRARRLYGQGLNQAVQNQQNSALHRLENLSRQRAGTPELPPMTRNFSRSATNLRDRLQKLSTTEAGPASRPSSPPSSATSPKQATIPDITPREHVSPTAAAFGVPPLSPPSSETGEGTQLLAAALNPEDHGKATAMGLFNRPATGFDEQQFSRRQMQMHQGRDTPPPRQSPPRALNQEPMSGRPRGLSKSSFRSRAESASSHYSSDAHHVGHSRESSLDVSAQQHNPQSFYAESTTSESDNEREDRQERRSRRSYVISSATSLASDYAFSLQQTSATSKSPISNSDQLETLPEVRYSDLRDLKPIVENEIAADAPAMDGAVTPERPDSPTIQPGGFHLNGIRSHLRSASDRSSIFPPPSPAFPPADDSKDDTIEASVAETPSPIADDQYFAHDSRPISPLEDNTFASRQAVAEPVQEPEPLTECVEGTTPGSIAGSSFEPVSDTTEQAAEPAAVSSRDPFHEQNLLDIHTPLRESVEETAHRNSGDASSQEAPGTAWDFAYGKPKEDGSEPDPLPRAPSPRTLIREAIRGHAESISRPSSPMSMSGRDTPDAGRKFKPGNAFALLKSKSSKHNLSKREPKHDHMYGLDTASTPTLNPGGSSVQDDVRPPFALGLQGNSSAPQVVSERPALSERPSRPRMPTLSREVSHESSRSRATSPSGLPVPRGRTGSDASGRSKSRTRLRERERDDLETVDEGSVIAHDNFVMPDNYEPPVPFSPPGSARPSMEVEPLAFDRSPSAASGRFRSASRSGTPNNFHYEKGTPFQLPAIPTPPAVIGAPRPSPATPAYSANATPPLDEINSGDSSPNAESPQTLPQRACLASQAHCQQEADIRANFRVNNLERSHRGLAWRSPPPLPPMNPRRRRGTQTILSAFNRDSRVSSVAPSVTDDQSVFEASAFPEDEKRPMSRGLLRKTSSESSNLNTRAIKEQSTHPFPPAPEAPAYPPPPIPADGGMF</sequence>
<dbReference type="RefSeq" id="XP_058330557.1">
    <property type="nucleotide sequence ID" value="XM_058474817.1"/>
</dbReference>
<organism evidence="2 3">
    <name type="scientific">Penicillium chermesinum</name>
    <dbReference type="NCBI Taxonomy" id="63820"/>
    <lineage>
        <taxon>Eukaryota</taxon>
        <taxon>Fungi</taxon>
        <taxon>Dikarya</taxon>
        <taxon>Ascomycota</taxon>
        <taxon>Pezizomycotina</taxon>
        <taxon>Eurotiomycetes</taxon>
        <taxon>Eurotiomycetidae</taxon>
        <taxon>Eurotiales</taxon>
        <taxon>Aspergillaceae</taxon>
        <taxon>Penicillium</taxon>
    </lineage>
</organism>
<feature type="compositionally biased region" description="Basic and acidic residues" evidence="1">
    <location>
        <begin position="31"/>
        <end position="40"/>
    </location>
</feature>
<feature type="region of interest" description="Disordered" evidence="1">
    <location>
        <begin position="604"/>
        <end position="1106"/>
    </location>
</feature>
<feature type="compositionally biased region" description="Polar residues" evidence="1">
    <location>
        <begin position="1091"/>
        <end position="1105"/>
    </location>
</feature>
<name>A0A9W9NZ70_9EURO</name>
<dbReference type="AlphaFoldDB" id="A0A9W9NZ70"/>
<feature type="compositionally biased region" description="Polar residues" evidence="1">
    <location>
        <begin position="879"/>
        <end position="893"/>
    </location>
</feature>
<dbReference type="OrthoDB" id="5335210at2759"/>
<dbReference type="GeneID" id="83202120"/>
<feature type="compositionally biased region" description="Basic and acidic residues" evidence="1">
    <location>
        <begin position="865"/>
        <end position="875"/>
    </location>
</feature>
<feature type="compositionally biased region" description="Basic and acidic residues" evidence="1">
    <location>
        <begin position="61"/>
        <end position="75"/>
    </location>
</feature>
<feature type="compositionally biased region" description="Low complexity" evidence="1">
    <location>
        <begin position="248"/>
        <end position="259"/>
    </location>
</feature>
<feature type="region of interest" description="Disordered" evidence="1">
    <location>
        <begin position="321"/>
        <end position="547"/>
    </location>
</feature>
<evidence type="ECO:0000256" key="1">
    <source>
        <dbReference type="SAM" id="MobiDB-lite"/>
    </source>
</evidence>
<comment type="caution">
    <text evidence="2">The sequence shown here is derived from an EMBL/GenBank/DDBJ whole genome shotgun (WGS) entry which is preliminary data.</text>
</comment>
<keyword evidence="3" id="KW-1185">Reference proteome</keyword>
<feature type="compositionally biased region" description="Low complexity" evidence="1">
    <location>
        <begin position="825"/>
        <end position="835"/>
    </location>
</feature>
<reference evidence="2" key="2">
    <citation type="journal article" date="2023" name="IMA Fungus">
        <title>Comparative genomic study of the Penicillium genus elucidates a diverse pangenome and 15 lateral gene transfer events.</title>
        <authorList>
            <person name="Petersen C."/>
            <person name="Sorensen T."/>
            <person name="Nielsen M.R."/>
            <person name="Sondergaard T.E."/>
            <person name="Sorensen J.L."/>
            <person name="Fitzpatrick D.A."/>
            <person name="Frisvad J.C."/>
            <person name="Nielsen K.L."/>
        </authorList>
    </citation>
    <scope>NUCLEOTIDE SEQUENCE</scope>
    <source>
        <strain evidence="2">IBT 19713</strain>
    </source>
</reference>
<feature type="compositionally biased region" description="Low complexity" evidence="1">
    <location>
        <begin position="357"/>
        <end position="371"/>
    </location>
</feature>
<accession>A0A9W9NZ70</accession>